<dbReference type="GO" id="GO:0008270">
    <property type="term" value="F:zinc ion binding"/>
    <property type="evidence" value="ECO:0007669"/>
    <property type="project" value="InterPro"/>
</dbReference>
<feature type="compositionally biased region" description="Basic and acidic residues" evidence="2">
    <location>
        <begin position="522"/>
        <end position="536"/>
    </location>
</feature>
<dbReference type="InterPro" id="IPR036875">
    <property type="entry name" value="Znf_CCHC_sf"/>
</dbReference>
<dbReference type="InterPro" id="IPR042509">
    <property type="entry name" value="ZCCHC3"/>
</dbReference>
<dbReference type="OrthoDB" id="4230923at2759"/>
<proteinExistence type="predicted"/>
<dbReference type="InterPro" id="IPR001878">
    <property type="entry name" value="Znf_CCHC"/>
</dbReference>
<reference evidence="4 5" key="1">
    <citation type="journal article" date="2018" name="Evol. Lett.">
        <title>Horizontal gene cluster transfer increased hallucinogenic mushroom diversity.</title>
        <authorList>
            <person name="Reynolds H.T."/>
            <person name="Vijayakumar V."/>
            <person name="Gluck-Thaler E."/>
            <person name="Korotkin H.B."/>
            <person name="Matheny P.B."/>
            <person name="Slot J.C."/>
        </authorList>
    </citation>
    <scope>NUCLEOTIDE SEQUENCE [LARGE SCALE GENOMIC DNA]</scope>
    <source>
        <strain evidence="4 5">2631</strain>
    </source>
</reference>
<sequence>MNQTKKPPETVAKQKLPEIRATTRQNQERIDKDAAIARRRAQETESPPPPSTQYMDDGKDRPVNNITEAREFLESGLIFVPAGASPTPHSMASALFQVAELKGLTVTAKRAVRSVAYMMEQMVTEVIAGQAREVAVEQAEYVTLEMKNMAEHLKTTIAEEVTKQIATISESITKTQETLSNNQVHTTTQQTAPTSTRYSDAIRSQGGPPRNQTDPRLVAREGIRTRQFLLDFPDGSVVHKISQTELLRLYNAGIATLDDGEGGLVKHRIRTVERLTNKGLLGEFLTDEGAKWFKESKNADRLLLSLGENGAGAQRRVRTYNLIAYYVPVDFETDNRKHIDEMLETNGLHIDDLERVRWAKPIARRNKERRQNFAHLILVMRNTNKANKIICNGLVIHSKRVEVRKSKKEPIRCLKCQEYNHIARECINTFDTCGNCANRTHKTETCTSQNKKCVSCGDRGDGHTSWDRNCPTFHRKCQQFDSTHPENAIPFFPDDEQWTWTNEFQPPTIRHKQAYEPTEEEQEKRKQRQADEDLRPMRQTLLNYRPRAKSTAQTQTSQPRSTPAPTPTTITTTTQHPLPKRPENSTNEPKMTQEEVNRLQQMLATAVAQIAQQEQDETELQNGTPPPTHNA</sequence>
<dbReference type="SUPFAM" id="SSF57756">
    <property type="entry name" value="Retrovirus zinc finger-like domains"/>
    <property type="match status" value="1"/>
</dbReference>
<dbReference type="GO" id="GO:0003723">
    <property type="term" value="F:RNA binding"/>
    <property type="evidence" value="ECO:0007669"/>
    <property type="project" value="InterPro"/>
</dbReference>
<evidence type="ECO:0000313" key="5">
    <source>
        <dbReference type="Proteomes" id="UP000283269"/>
    </source>
</evidence>
<evidence type="ECO:0000259" key="3">
    <source>
        <dbReference type="SMART" id="SM00343"/>
    </source>
</evidence>
<dbReference type="PANTHER" id="PTHR22639">
    <property type="entry name" value="GAG-RELATED PROTEIN"/>
    <property type="match status" value="1"/>
</dbReference>
<feature type="region of interest" description="Disordered" evidence="2">
    <location>
        <begin position="1"/>
        <end position="62"/>
    </location>
</feature>
<gene>
    <name evidence="4" type="ORF">CVT25_002398</name>
</gene>
<keyword evidence="1" id="KW-0507">mRNA processing</keyword>
<dbReference type="GO" id="GO:0003690">
    <property type="term" value="F:double-stranded DNA binding"/>
    <property type="evidence" value="ECO:0007669"/>
    <property type="project" value="InterPro"/>
</dbReference>
<protein>
    <recommendedName>
        <fullName evidence="3">CCHC-type domain-containing protein</fullName>
    </recommendedName>
</protein>
<name>A0A409WKA5_PSICY</name>
<dbReference type="Proteomes" id="UP000283269">
    <property type="component" value="Unassembled WGS sequence"/>
</dbReference>
<feature type="domain" description="CCHC-type" evidence="3">
    <location>
        <begin position="452"/>
        <end position="472"/>
    </location>
</feature>
<dbReference type="STRING" id="93625.A0A409WKA5"/>
<comment type="caution">
    <text evidence="4">The sequence shown here is derived from an EMBL/GenBank/DDBJ whole genome shotgun (WGS) entry which is preliminary data.</text>
</comment>
<keyword evidence="5" id="KW-1185">Reference proteome</keyword>
<dbReference type="EMBL" id="NHYD01003398">
    <property type="protein sequence ID" value="PPQ78948.1"/>
    <property type="molecule type" value="Genomic_DNA"/>
</dbReference>
<evidence type="ECO:0000256" key="2">
    <source>
        <dbReference type="SAM" id="MobiDB-lite"/>
    </source>
</evidence>
<feature type="region of interest" description="Disordered" evidence="2">
    <location>
        <begin position="506"/>
        <end position="631"/>
    </location>
</feature>
<dbReference type="Gene3D" id="4.10.60.10">
    <property type="entry name" value="Zinc finger, CCHC-type"/>
    <property type="match status" value="1"/>
</dbReference>
<feature type="region of interest" description="Disordered" evidence="2">
    <location>
        <begin position="178"/>
        <end position="214"/>
    </location>
</feature>
<feature type="domain" description="CCHC-type" evidence="3">
    <location>
        <begin position="412"/>
        <end position="428"/>
    </location>
</feature>
<feature type="domain" description="CCHC-type" evidence="3">
    <location>
        <begin position="432"/>
        <end position="448"/>
    </location>
</feature>
<organism evidence="4 5">
    <name type="scientific">Psilocybe cyanescens</name>
    <dbReference type="NCBI Taxonomy" id="93625"/>
    <lineage>
        <taxon>Eukaryota</taxon>
        <taxon>Fungi</taxon>
        <taxon>Dikarya</taxon>
        <taxon>Basidiomycota</taxon>
        <taxon>Agaricomycotina</taxon>
        <taxon>Agaricomycetes</taxon>
        <taxon>Agaricomycetidae</taxon>
        <taxon>Agaricales</taxon>
        <taxon>Agaricineae</taxon>
        <taxon>Strophariaceae</taxon>
        <taxon>Psilocybe</taxon>
    </lineage>
</organism>
<feature type="compositionally biased region" description="Basic and acidic residues" evidence="2">
    <location>
        <begin position="26"/>
        <end position="43"/>
    </location>
</feature>
<evidence type="ECO:0000313" key="4">
    <source>
        <dbReference type="EMBL" id="PPQ78948.1"/>
    </source>
</evidence>
<feature type="compositionally biased region" description="Low complexity" evidence="2">
    <location>
        <begin position="550"/>
        <end position="575"/>
    </location>
</feature>
<dbReference type="PANTHER" id="PTHR22639:SF3">
    <property type="entry name" value="ZINC FINGER CCHC DOMAIN-CONTAINING PROTEIN 3"/>
    <property type="match status" value="1"/>
</dbReference>
<evidence type="ECO:0000256" key="1">
    <source>
        <dbReference type="ARBA" id="ARBA00022664"/>
    </source>
</evidence>
<dbReference type="AlphaFoldDB" id="A0A409WKA5"/>
<dbReference type="GO" id="GO:0006397">
    <property type="term" value="P:mRNA processing"/>
    <property type="evidence" value="ECO:0007669"/>
    <property type="project" value="UniProtKB-KW"/>
</dbReference>
<dbReference type="InParanoid" id="A0A409WKA5"/>
<dbReference type="SMART" id="SM00343">
    <property type="entry name" value="ZnF_C2HC"/>
    <property type="match status" value="3"/>
</dbReference>
<accession>A0A409WKA5</accession>
<feature type="compositionally biased region" description="Low complexity" evidence="2">
    <location>
        <begin position="183"/>
        <end position="196"/>
    </location>
</feature>